<organism evidence="1 2">
    <name type="scientific">Haemaphysalis longicornis</name>
    <name type="common">Bush tick</name>
    <dbReference type="NCBI Taxonomy" id="44386"/>
    <lineage>
        <taxon>Eukaryota</taxon>
        <taxon>Metazoa</taxon>
        <taxon>Ecdysozoa</taxon>
        <taxon>Arthropoda</taxon>
        <taxon>Chelicerata</taxon>
        <taxon>Arachnida</taxon>
        <taxon>Acari</taxon>
        <taxon>Parasitiformes</taxon>
        <taxon>Ixodida</taxon>
        <taxon>Ixodoidea</taxon>
        <taxon>Ixodidae</taxon>
        <taxon>Haemaphysalinae</taxon>
        <taxon>Haemaphysalis</taxon>
    </lineage>
</organism>
<dbReference type="Proteomes" id="UP000821853">
    <property type="component" value="Chromosome 4"/>
</dbReference>
<dbReference type="VEuPathDB" id="VectorBase:HLOH_055486"/>
<gene>
    <name evidence="1" type="ORF">HPB48_010014</name>
</gene>
<evidence type="ECO:0000313" key="2">
    <source>
        <dbReference type="Proteomes" id="UP000821853"/>
    </source>
</evidence>
<reference evidence="1 2" key="1">
    <citation type="journal article" date="2020" name="Cell">
        <title>Large-Scale Comparative Analyses of Tick Genomes Elucidate Their Genetic Diversity and Vector Capacities.</title>
        <authorList>
            <consortium name="Tick Genome and Microbiome Consortium (TIGMIC)"/>
            <person name="Jia N."/>
            <person name="Wang J."/>
            <person name="Shi W."/>
            <person name="Du L."/>
            <person name="Sun Y."/>
            <person name="Zhan W."/>
            <person name="Jiang J.F."/>
            <person name="Wang Q."/>
            <person name="Zhang B."/>
            <person name="Ji P."/>
            <person name="Bell-Sakyi L."/>
            <person name="Cui X.M."/>
            <person name="Yuan T.T."/>
            <person name="Jiang B.G."/>
            <person name="Yang W.F."/>
            <person name="Lam T.T."/>
            <person name="Chang Q.C."/>
            <person name="Ding S.J."/>
            <person name="Wang X.J."/>
            <person name="Zhu J.G."/>
            <person name="Ruan X.D."/>
            <person name="Zhao L."/>
            <person name="Wei J.T."/>
            <person name="Ye R.Z."/>
            <person name="Que T.C."/>
            <person name="Du C.H."/>
            <person name="Zhou Y.H."/>
            <person name="Cheng J.X."/>
            <person name="Dai P.F."/>
            <person name="Guo W.B."/>
            <person name="Han X.H."/>
            <person name="Huang E.J."/>
            <person name="Li L.F."/>
            <person name="Wei W."/>
            <person name="Gao Y.C."/>
            <person name="Liu J.Z."/>
            <person name="Shao H.Z."/>
            <person name="Wang X."/>
            <person name="Wang C.C."/>
            <person name="Yang T.C."/>
            <person name="Huo Q.B."/>
            <person name="Li W."/>
            <person name="Chen H.Y."/>
            <person name="Chen S.E."/>
            <person name="Zhou L.G."/>
            <person name="Ni X.B."/>
            <person name="Tian J.H."/>
            <person name="Sheng Y."/>
            <person name="Liu T."/>
            <person name="Pan Y.S."/>
            <person name="Xia L.Y."/>
            <person name="Li J."/>
            <person name="Zhao F."/>
            <person name="Cao W.C."/>
        </authorList>
    </citation>
    <scope>NUCLEOTIDE SEQUENCE [LARGE SCALE GENOMIC DNA]</scope>
    <source>
        <strain evidence="1">HaeL-2018</strain>
    </source>
</reference>
<sequence length="141" mass="16028">MVAIECSTEMKFEAKKEESELKELLHRVTVEEANEPGTFISDIRNIKAKIEAIETEKYKASLIRTRAEIYTAGQMPTKRALADEKSHAKRNEISQIEFNGAVTEEQHQIQLAFFFNIAKTLSLTKSLKQVSTAFSSRNFLS</sequence>
<proteinExistence type="predicted"/>
<dbReference type="OrthoDB" id="10540457at2759"/>
<comment type="caution">
    <text evidence="1">The sequence shown here is derived from an EMBL/GenBank/DDBJ whole genome shotgun (WGS) entry which is preliminary data.</text>
</comment>
<keyword evidence="2" id="KW-1185">Reference proteome</keyword>
<dbReference type="EMBL" id="JABSTR010000006">
    <property type="protein sequence ID" value="KAH9373039.1"/>
    <property type="molecule type" value="Genomic_DNA"/>
</dbReference>
<protein>
    <submittedName>
        <fullName evidence="1">Uncharacterized protein</fullName>
    </submittedName>
</protein>
<dbReference type="AlphaFoldDB" id="A0A9J6GE05"/>
<evidence type="ECO:0000313" key="1">
    <source>
        <dbReference type="EMBL" id="KAH9373039.1"/>
    </source>
</evidence>
<accession>A0A9J6GE05</accession>
<name>A0A9J6GE05_HAELO</name>